<dbReference type="GO" id="GO:0017061">
    <property type="term" value="F:S-methyl-5-thioadenosine phosphorylase activity"/>
    <property type="evidence" value="ECO:0007669"/>
    <property type="project" value="InterPro"/>
</dbReference>
<feature type="binding site" evidence="5">
    <location>
        <begin position="200"/>
        <end position="202"/>
    </location>
    <ligand>
        <name>substrate</name>
    </ligand>
</feature>
<dbReference type="Pfam" id="PF01048">
    <property type="entry name" value="PNP_UDP_1"/>
    <property type="match status" value="1"/>
</dbReference>
<comment type="subunit">
    <text evidence="4">Homohexamer. Dimer of a homotrimer.</text>
</comment>
<sequence>MIGIIGGTGLYTLAKGENVEKKTVETPYGISSPISIFKLYDKKIAFMPRHAEDHNYPPHKINYRANIYALKKIGVKQIIAVNTVGSMQENVKPGELLIPNDFIDFTKNRPTTFYDDKTVHIDMTDPYCPNIREVLINNGEVDVIDKGIYVCTEGPRFETPAEIRMFKKLGGTVVGMTGVPEVILARELEMCYASICVVSNYAASISKKKLTIDEVFEVLENKKQKLIKIIKKTIKKLKYDPNCKCQKALEGAKI</sequence>
<feature type="binding site" evidence="5">
    <location>
        <position position="177"/>
    </location>
    <ligand>
        <name>phosphate</name>
        <dbReference type="ChEBI" id="CHEBI:43474"/>
    </ligand>
</feature>
<dbReference type="SUPFAM" id="SSF53167">
    <property type="entry name" value="Purine and uridine phosphorylases"/>
    <property type="match status" value="1"/>
</dbReference>
<feature type="binding site" evidence="5">
    <location>
        <begin position="49"/>
        <end position="50"/>
    </location>
    <ligand>
        <name>phosphate</name>
        <dbReference type="ChEBI" id="CHEBI:43474"/>
    </ligand>
</feature>
<feature type="binding site" evidence="5">
    <location>
        <position position="8"/>
    </location>
    <ligand>
        <name>phosphate</name>
        <dbReference type="ChEBI" id="CHEBI:43474"/>
    </ligand>
</feature>
<reference evidence="7 8" key="1">
    <citation type="journal article" date="2010" name="Stand. Genomic Sci.">
        <title>Complete genome sequence of Methanothermus fervidus type strain (V24S).</title>
        <authorList>
            <person name="Anderson I."/>
            <person name="Djao O.D."/>
            <person name="Misra M."/>
            <person name="Chertkov O."/>
            <person name="Nolan M."/>
            <person name="Lucas S."/>
            <person name="Lapidus A."/>
            <person name="Del Rio T.G."/>
            <person name="Tice H."/>
            <person name="Cheng J.F."/>
            <person name="Tapia R."/>
            <person name="Han C."/>
            <person name="Goodwin L."/>
            <person name="Pitluck S."/>
            <person name="Liolios K."/>
            <person name="Ivanova N."/>
            <person name="Mavromatis K."/>
            <person name="Mikhailova N."/>
            <person name="Pati A."/>
            <person name="Brambilla E."/>
            <person name="Chen A."/>
            <person name="Palaniappan K."/>
            <person name="Land M."/>
            <person name="Hauser L."/>
            <person name="Chang Y.J."/>
            <person name="Jeffries C.D."/>
            <person name="Sikorski J."/>
            <person name="Spring S."/>
            <person name="Rohde M."/>
            <person name="Eichinger K."/>
            <person name="Huber H."/>
            <person name="Wirth R."/>
            <person name="Goker M."/>
            <person name="Detter J.C."/>
            <person name="Woyke T."/>
            <person name="Bristow J."/>
            <person name="Eisen J.A."/>
            <person name="Markowitz V."/>
            <person name="Hugenholtz P."/>
            <person name="Klenk H.P."/>
            <person name="Kyrpides N.C."/>
        </authorList>
    </citation>
    <scope>NUCLEOTIDE SEQUENCE [LARGE SCALE GENOMIC DNA]</scope>
    <source>
        <strain evidence="8">ATCC 43054 / DSM 2088 / JCM 10308 / V24 S</strain>
    </source>
</reference>
<comment type="function">
    <text evidence="5">Catalyzes the reversible phosphorylation of S-methyl-5'-thioinosine (MTI) to hypoxanthine and 5-methylthioribose-1-phosphate. Involved in the breakdown of S-methyl-5'-thioadenosine (MTA), a major by-product of polyamine biosynthesis. Catabolism of (MTA) occurs via deamination to MTI and phosphorolysis to hypoxanthine.</text>
</comment>
<feature type="site" description="Important for substrate specificity" evidence="5">
    <location>
        <position position="158"/>
    </location>
</feature>
<dbReference type="KEGG" id="mfv:Mfer_0491"/>
<dbReference type="InterPro" id="IPR000845">
    <property type="entry name" value="Nucleoside_phosphorylase_d"/>
</dbReference>
<dbReference type="GO" id="GO:0006166">
    <property type="term" value="P:purine ribonucleoside salvage"/>
    <property type="evidence" value="ECO:0007669"/>
    <property type="project" value="UniProtKB-UniRule"/>
</dbReference>
<dbReference type="EMBL" id="CP002278">
    <property type="protein sequence ID" value="ADP77291.1"/>
    <property type="molecule type" value="Genomic_DNA"/>
</dbReference>
<dbReference type="InterPro" id="IPR035994">
    <property type="entry name" value="Nucleoside_phosphorylase_sf"/>
</dbReference>
<dbReference type="FunFam" id="3.40.50.1580:FF:000012">
    <property type="entry name" value="Probable 6-oxopurine nucleoside phosphorylase"/>
    <property type="match status" value="1"/>
</dbReference>
<evidence type="ECO:0000256" key="4">
    <source>
        <dbReference type="ARBA" id="ARBA00063054"/>
    </source>
</evidence>
<dbReference type="PANTHER" id="PTHR42679:SF2">
    <property type="entry name" value="S-METHYL-5'-THIOADENOSINE PHOSPHORYLASE"/>
    <property type="match status" value="1"/>
</dbReference>
<dbReference type="InterPro" id="IPR010044">
    <property type="entry name" value="MTAP"/>
</dbReference>
<dbReference type="STRING" id="523846.Mfer_0491"/>
<evidence type="ECO:0000256" key="2">
    <source>
        <dbReference type="ARBA" id="ARBA00022679"/>
    </source>
</evidence>
<evidence type="ECO:0000259" key="6">
    <source>
        <dbReference type="Pfam" id="PF01048"/>
    </source>
</evidence>
<evidence type="ECO:0000256" key="1">
    <source>
        <dbReference type="ARBA" id="ARBA00022676"/>
    </source>
</evidence>
<dbReference type="GO" id="GO:0019509">
    <property type="term" value="P:L-methionine salvage from methylthioadenosine"/>
    <property type="evidence" value="ECO:0007669"/>
    <property type="project" value="TreeGrafter"/>
</dbReference>
<comment type="similarity">
    <text evidence="5">Belongs to the PNP/MTAP phosphorylase family. MTAP subfamily.</text>
</comment>
<comment type="miscellaneous">
    <text evidence="5">Although this enzyme belongs to the family of MTA phosphorylases based on sequence homology, it has been shown that conserved amino acid substitutions in the substrate binding pocket convert the substrate specificity of this enzyme from 6-aminopurines to 6-oxopurines.</text>
</comment>
<keyword evidence="1 5" id="KW-0328">Glycosyltransferase</keyword>
<protein>
    <recommendedName>
        <fullName evidence="5">Probable S-methyl-5'-thioinosine phosphorylase</fullName>
        <ecNumber evidence="5">2.4.2.44</ecNumber>
    </recommendedName>
    <alternativeName>
        <fullName evidence="5">5'-methylthioinosine phosphorylase</fullName>
        <shortName evidence="5">MTI phosphorylase</shortName>
        <shortName evidence="5">MTIP</shortName>
    </alternativeName>
</protein>
<dbReference type="NCBIfam" id="TIGR01694">
    <property type="entry name" value="MTAP"/>
    <property type="match status" value="1"/>
</dbReference>
<feature type="binding site" evidence="5">
    <location>
        <position position="176"/>
    </location>
    <ligand>
        <name>substrate</name>
    </ligand>
</feature>
<dbReference type="AlphaFoldDB" id="E3GYA9"/>
<proteinExistence type="inferred from homology"/>
<comment type="pathway">
    <text evidence="5">Purine metabolism; purine nucleoside salvage.</text>
</comment>
<organism evidence="7 8">
    <name type="scientific">Methanothermus fervidus (strain ATCC 43054 / DSM 2088 / JCM 10308 / V24 S)</name>
    <dbReference type="NCBI Taxonomy" id="523846"/>
    <lineage>
        <taxon>Archaea</taxon>
        <taxon>Methanobacteriati</taxon>
        <taxon>Methanobacteriota</taxon>
        <taxon>Methanomada group</taxon>
        <taxon>Methanobacteria</taxon>
        <taxon>Methanobacteriales</taxon>
        <taxon>Methanothermaceae</taxon>
        <taxon>Methanothermus</taxon>
    </lineage>
</organism>
<feature type="site" description="Important for substrate specificity" evidence="5">
    <location>
        <position position="212"/>
    </location>
</feature>
<gene>
    <name evidence="7" type="ordered locus">Mfer_0491</name>
</gene>
<feature type="domain" description="Nucleoside phosphorylase" evidence="6">
    <location>
        <begin position="2"/>
        <end position="235"/>
    </location>
</feature>
<keyword evidence="3 5" id="KW-0660">Purine salvage</keyword>
<dbReference type="NCBIfam" id="NF006599">
    <property type="entry name" value="PRK09136.1"/>
    <property type="match status" value="1"/>
</dbReference>
<evidence type="ECO:0000256" key="3">
    <source>
        <dbReference type="ARBA" id="ARBA00022726"/>
    </source>
</evidence>
<dbReference type="OrthoDB" id="7681at2157"/>
<dbReference type="HAMAP" id="MF_01963">
    <property type="entry name" value="MTAP"/>
    <property type="match status" value="1"/>
</dbReference>
<dbReference type="PANTHER" id="PTHR42679">
    <property type="entry name" value="S-METHYL-5'-THIOADENOSINE PHOSPHORYLASE"/>
    <property type="match status" value="1"/>
</dbReference>
<evidence type="ECO:0000256" key="5">
    <source>
        <dbReference type="HAMAP-Rule" id="MF_01963"/>
    </source>
</evidence>
<dbReference type="HOGENOM" id="CLU_054456_0_2_2"/>
<dbReference type="Gene3D" id="3.40.50.1580">
    <property type="entry name" value="Nucleoside phosphorylase domain"/>
    <property type="match status" value="1"/>
</dbReference>
<evidence type="ECO:0000313" key="7">
    <source>
        <dbReference type="EMBL" id="ADP77291.1"/>
    </source>
</evidence>
<name>E3GYA9_METFV</name>
<dbReference type="EC" id="2.4.2.44" evidence="5"/>
<keyword evidence="2 5" id="KW-0808">Transferase</keyword>
<dbReference type="GO" id="GO:0005829">
    <property type="term" value="C:cytosol"/>
    <property type="evidence" value="ECO:0007669"/>
    <property type="project" value="TreeGrafter"/>
</dbReference>
<comment type="catalytic activity">
    <reaction evidence="5">
        <text>S-methyl-5'-thioinosine + phosphate = 5-(methylsulfanyl)-alpha-D-ribose 1-phosphate + hypoxanthine</text>
        <dbReference type="Rhea" id="RHEA:30643"/>
        <dbReference type="ChEBI" id="CHEBI:17368"/>
        <dbReference type="ChEBI" id="CHEBI:43474"/>
        <dbReference type="ChEBI" id="CHEBI:48595"/>
        <dbReference type="ChEBI" id="CHEBI:58533"/>
        <dbReference type="EC" id="2.4.2.44"/>
    </reaction>
</comment>
<accession>E3GYA9</accession>
<dbReference type="Proteomes" id="UP000002315">
    <property type="component" value="Chromosome"/>
</dbReference>
<dbReference type="CDD" id="cd09010">
    <property type="entry name" value="MTAP_SsMTAPII_like_MTIP"/>
    <property type="match status" value="1"/>
</dbReference>
<keyword evidence="8" id="KW-1185">Reference proteome</keyword>
<dbReference type="UniPathway" id="UPA00606"/>
<evidence type="ECO:0000313" key="8">
    <source>
        <dbReference type="Proteomes" id="UP000002315"/>
    </source>
</evidence>
<comment type="caution">
    <text evidence="5">Lacks conserved residue(s) required for the propagation of feature annotation.</text>
</comment>
<comment type="subunit">
    <text evidence="5">Homotrimer.</text>
</comment>